<dbReference type="AlphaFoldDB" id="A0A4Z2EES8"/>
<sequence length="119" mass="12486">MVAGPEGHQVGVVGRRGDGDGAGAAHVGVAQLVGEQLELVGREAVVVPQHVVVGGPAGALGENGIHAPNCMSSSRTMEARSWMTSCLGLWTRTVAQYLLGWASMLPTTWRRGGEEERVR</sequence>
<name>A0A4Z2EES8_9TELE</name>
<dbReference type="Proteomes" id="UP000314294">
    <property type="component" value="Unassembled WGS sequence"/>
</dbReference>
<organism evidence="1 2">
    <name type="scientific">Liparis tanakae</name>
    <name type="common">Tanaka's snailfish</name>
    <dbReference type="NCBI Taxonomy" id="230148"/>
    <lineage>
        <taxon>Eukaryota</taxon>
        <taxon>Metazoa</taxon>
        <taxon>Chordata</taxon>
        <taxon>Craniata</taxon>
        <taxon>Vertebrata</taxon>
        <taxon>Euteleostomi</taxon>
        <taxon>Actinopterygii</taxon>
        <taxon>Neopterygii</taxon>
        <taxon>Teleostei</taxon>
        <taxon>Neoteleostei</taxon>
        <taxon>Acanthomorphata</taxon>
        <taxon>Eupercaria</taxon>
        <taxon>Perciformes</taxon>
        <taxon>Cottioidei</taxon>
        <taxon>Cottales</taxon>
        <taxon>Liparidae</taxon>
        <taxon>Liparis</taxon>
    </lineage>
</organism>
<protein>
    <submittedName>
        <fullName evidence="1">Uncharacterized protein</fullName>
    </submittedName>
</protein>
<comment type="caution">
    <text evidence="1">The sequence shown here is derived from an EMBL/GenBank/DDBJ whole genome shotgun (WGS) entry which is preliminary data.</text>
</comment>
<dbReference type="EMBL" id="SRLO01008359">
    <property type="protein sequence ID" value="TNN27397.1"/>
    <property type="molecule type" value="Genomic_DNA"/>
</dbReference>
<evidence type="ECO:0000313" key="1">
    <source>
        <dbReference type="EMBL" id="TNN27397.1"/>
    </source>
</evidence>
<gene>
    <name evidence="1" type="ORF">EYF80_062458</name>
</gene>
<reference evidence="1 2" key="1">
    <citation type="submission" date="2019-03" db="EMBL/GenBank/DDBJ databases">
        <title>First draft genome of Liparis tanakae, snailfish: a comprehensive survey of snailfish specific genes.</title>
        <authorList>
            <person name="Kim W."/>
            <person name="Song I."/>
            <person name="Jeong J.-H."/>
            <person name="Kim D."/>
            <person name="Kim S."/>
            <person name="Ryu S."/>
            <person name="Song J.Y."/>
            <person name="Lee S.K."/>
        </authorList>
    </citation>
    <scope>NUCLEOTIDE SEQUENCE [LARGE SCALE GENOMIC DNA]</scope>
    <source>
        <tissue evidence="1">Muscle</tissue>
    </source>
</reference>
<proteinExistence type="predicted"/>
<keyword evidence="2" id="KW-1185">Reference proteome</keyword>
<evidence type="ECO:0000313" key="2">
    <source>
        <dbReference type="Proteomes" id="UP000314294"/>
    </source>
</evidence>
<accession>A0A4Z2EES8</accession>